<evidence type="ECO:0000313" key="1">
    <source>
        <dbReference type="EMBL" id="ATB31030.1"/>
    </source>
</evidence>
<dbReference type="KEGG" id="mbd:MEBOL_004492"/>
<keyword evidence="2" id="KW-1185">Reference proteome</keyword>
<protein>
    <submittedName>
        <fullName evidence="1">Uncharacterized protein</fullName>
    </submittedName>
</protein>
<sequence length="241" mass="25169">MLGLLSGCGSSVAPSVTLADLRGRTLQFALTDVDSLERPSTPGAHRVTVLFSQEEGCVRLTDGVTATLEGEPMTLVPGGFSGSGGRQTCESPRATFDFDPARWGGGAPQDVRITLRDDTHTVDVVLAGAQAKRRLVRGGGASGTTLQRGQVQTYEWQPASDTVVDALKVSLTPRSGGLTTSLPVEQEGNTGRFLVPEASTEGLYLLRLDGTATVRVLSCEGVAGCEGGVVHSEEVEVTVAR</sequence>
<accession>A0A250III8</accession>
<gene>
    <name evidence="1" type="ORF">MEBOL_004492</name>
</gene>
<dbReference type="AlphaFoldDB" id="A0A250III8"/>
<dbReference type="Proteomes" id="UP000217289">
    <property type="component" value="Chromosome"/>
</dbReference>
<evidence type="ECO:0000313" key="2">
    <source>
        <dbReference type="Proteomes" id="UP000217289"/>
    </source>
</evidence>
<name>A0A250III8_9BACT</name>
<organism evidence="1 2">
    <name type="scientific">Melittangium boletus DSM 14713</name>
    <dbReference type="NCBI Taxonomy" id="1294270"/>
    <lineage>
        <taxon>Bacteria</taxon>
        <taxon>Pseudomonadati</taxon>
        <taxon>Myxococcota</taxon>
        <taxon>Myxococcia</taxon>
        <taxon>Myxococcales</taxon>
        <taxon>Cystobacterineae</taxon>
        <taxon>Archangiaceae</taxon>
        <taxon>Melittangium</taxon>
    </lineage>
</organism>
<dbReference type="EMBL" id="CP022163">
    <property type="protein sequence ID" value="ATB31030.1"/>
    <property type="molecule type" value="Genomic_DNA"/>
</dbReference>
<proteinExistence type="predicted"/>
<reference evidence="1 2" key="1">
    <citation type="submission" date="2017-06" db="EMBL/GenBank/DDBJ databases">
        <authorList>
            <person name="Kim H.J."/>
            <person name="Triplett B.A."/>
        </authorList>
    </citation>
    <scope>NUCLEOTIDE SEQUENCE [LARGE SCALE GENOMIC DNA]</scope>
    <source>
        <strain evidence="1 2">DSM 14713</strain>
    </source>
</reference>